<evidence type="ECO:0000256" key="2">
    <source>
        <dbReference type="ARBA" id="ARBA00022801"/>
    </source>
</evidence>
<dbReference type="InterPro" id="IPR006103">
    <property type="entry name" value="Glyco_hydro_2_cat"/>
</dbReference>
<keyword evidence="8" id="KW-1185">Reference proteome</keyword>
<dbReference type="InterPro" id="IPR006104">
    <property type="entry name" value="Glyco_hydro_2_N"/>
</dbReference>
<proteinExistence type="inferred from homology"/>
<name>A0A7D5T8T5_9EURY</name>
<dbReference type="Pfam" id="PF02837">
    <property type="entry name" value="Glyco_hydro_2_N"/>
    <property type="match status" value="1"/>
</dbReference>
<dbReference type="Proteomes" id="UP000509667">
    <property type="component" value="Chromosome"/>
</dbReference>
<dbReference type="Pfam" id="PF02836">
    <property type="entry name" value="Glyco_hydro_2_C"/>
    <property type="match status" value="1"/>
</dbReference>
<evidence type="ECO:0000259" key="4">
    <source>
        <dbReference type="Pfam" id="PF00703"/>
    </source>
</evidence>
<reference evidence="7 8" key="1">
    <citation type="submission" date="2020-07" db="EMBL/GenBank/DDBJ databases">
        <title>Halosimplex pelagicum sp. nov. and Halosimplex rubrum sp. nov., isolated from salted brown alga Laminaria, and emended description of the genus Halosimplex.</title>
        <authorList>
            <person name="Cui H."/>
        </authorList>
    </citation>
    <scope>NUCLEOTIDE SEQUENCE [LARGE SCALE GENOMIC DNA]</scope>
    <source>
        <strain evidence="7 8">R27</strain>
    </source>
</reference>
<evidence type="ECO:0000259" key="5">
    <source>
        <dbReference type="Pfam" id="PF02836"/>
    </source>
</evidence>
<dbReference type="InterPro" id="IPR006102">
    <property type="entry name" value="Ig-like_GH2"/>
</dbReference>
<feature type="domain" description="Glycosyl hydrolases family 2 sugar binding" evidence="6">
    <location>
        <begin position="18"/>
        <end position="168"/>
    </location>
</feature>
<dbReference type="Gene3D" id="2.60.120.260">
    <property type="entry name" value="Galactose-binding domain-like"/>
    <property type="match status" value="1"/>
</dbReference>
<sequence length="904" mass="100883">MTHRESLPIDSPRTTIDLDGDWEFVTDPDAMGEDAEWSEPNAAWPDRSRSITVPHSWQEHDDLTEYTGNAWYRRTVDIPAVDDRDVFLRFGAVDYEATVWVNGTRVGTNRGGYLPFEFEISDALSPGQNHVAVAVSDPEDLSEIPHGKQGDPWYTRVSGIWQSVSLDLRPRTRVTVAKITPDLMTDTAHVELEVALGDVDPAGLEYVVEARHDGDVVTSTYGPVTADASDVADVDLDTALSFDDPTYWSPDNPVLYDLEVRLVCNDEVLDRYADTFGLRSFSVEDGEFRLNGETITMRGVLEQGYYPQTNYRPPHEDTFEQEIRIAKELGFNLIRKHIKPAHPAFLAEADRQGMLVWEEPANSTRFTERSRTELVDQLHGLIARDYNRPSVVVWSLYNEEWGIGHEDGEETLWTDEEKQTFLADLYRSIRERDVTRVVCDNSGWAHVATDINDFHRYFVSPDRADQWVGDLDHICAHPQDNYATTEFDDGDAPVVISELGTWGLGDVSALRDHYGGDPNWFGHEFLTNPIKRAEGFDDRFTESDLAEVFGDMDSLENAWQWRQFVSIKHLIEEIRTRPTIDGYVLTELSDIEWEFNGILDYLRNEKVFHDDFAAVNGAVSVVAEPASHVGWSGDSLPVTLTVVNDSQETLFGTLTWSVGEQSGSKAVSIPAHEVTETTILDLAYPPANRGVEATTLSVALEGADRDVRTCEPIFAAERDAVVAPDARVYATGGLGSRLAGGGVDVTHDLSGDVDVAFTDTVTAEADQFAKQGGALVHVPTTDGEMNTNAPFSYHDIPRRESWLETTSLFYQDSDLLAGICEPTRLGWEFEDLYPYAVATDLDRSVDRVHVGYVEGWLTNWSSPLVVRGYGNGSMAALTFRVGDAYGDHPVATLLCNRLVDRLSG</sequence>
<dbReference type="SUPFAM" id="SSF51445">
    <property type="entry name" value="(Trans)glycosidases"/>
    <property type="match status" value="1"/>
</dbReference>
<comment type="similarity">
    <text evidence="1">Belongs to the glycosyl hydrolase 2 family.</text>
</comment>
<keyword evidence="3" id="KW-0326">Glycosidase</keyword>
<feature type="domain" description="Glycoside hydrolase family 2 immunoglobulin-like beta-sandwich" evidence="4">
    <location>
        <begin position="173"/>
        <end position="279"/>
    </location>
</feature>
<dbReference type="Gene3D" id="2.60.40.10">
    <property type="entry name" value="Immunoglobulins"/>
    <property type="match status" value="1"/>
</dbReference>
<dbReference type="InterPro" id="IPR017853">
    <property type="entry name" value="GH"/>
</dbReference>
<evidence type="ECO:0000259" key="6">
    <source>
        <dbReference type="Pfam" id="PF02837"/>
    </source>
</evidence>
<organism evidence="7 8">
    <name type="scientific">Halosimplex rubrum</name>
    <dbReference type="NCBI Taxonomy" id="869889"/>
    <lineage>
        <taxon>Archaea</taxon>
        <taxon>Methanobacteriati</taxon>
        <taxon>Methanobacteriota</taxon>
        <taxon>Stenosarchaea group</taxon>
        <taxon>Halobacteria</taxon>
        <taxon>Halobacteriales</taxon>
        <taxon>Haloarculaceae</taxon>
        <taxon>Halosimplex</taxon>
    </lineage>
</organism>
<dbReference type="GO" id="GO:0004553">
    <property type="term" value="F:hydrolase activity, hydrolyzing O-glycosyl compounds"/>
    <property type="evidence" value="ECO:0007669"/>
    <property type="project" value="InterPro"/>
</dbReference>
<dbReference type="PANTHER" id="PTHR42732">
    <property type="entry name" value="BETA-GALACTOSIDASE"/>
    <property type="match status" value="1"/>
</dbReference>
<feature type="domain" description="Glycoside hydrolase family 2 catalytic" evidence="5">
    <location>
        <begin position="282"/>
        <end position="455"/>
    </location>
</feature>
<dbReference type="InterPro" id="IPR051913">
    <property type="entry name" value="GH2_Domain-Containing"/>
</dbReference>
<gene>
    <name evidence="7" type="ORF">HZS55_14530</name>
</gene>
<dbReference type="SUPFAM" id="SSF49785">
    <property type="entry name" value="Galactose-binding domain-like"/>
    <property type="match status" value="1"/>
</dbReference>
<dbReference type="GO" id="GO:0005975">
    <property type="term" value="P:carbohydrate metabolic process"/>
    <property type="evidence" value="ECO:0007669"/>
    <property type="project" value="InterPro"/>
</dbReference>
<dbReference type="PANTHER" id="PTHR42732:SF3">
    <property type="entry name" value="HYDROLASE"/>
    <property type="match status" value="1"/>
</dbReference>
<dbReference type="AlphaFoldDB" id="A0A7D5T8T5"/>
<dbReference type="InterPro" id="IPR036156">
    <property type="entry name" value="Beta-gal/glucu_dom_sf"/>
</dbReference>
<evidence type="ECO:0000313" key="7">
    <source>
        <dbReference type="EMBL" id="QLH80013.1"/>
    </source>
</evidence>
<keyword evidence="2" id="KW-0378">Hydrolase</keyword>
<dbReference type="PRINTS" id="PR00132">
    <property type="entry name" value="GLHYDRLASE2"/>
</dbReference>
<dbReference type="InterPro" id="IPR013783">
    <property type="entry name" value="Ig-like_fold"/>
</dbReference>
<dbReference type="Gene3D" id="3.20.20.80">
    <property type="entry name" value="Glycosidases"/>
    <property type="match status" value="1"/>
</dbReference>
<accession>A0A7D5T8T5</accession>
<dbReference type="KEGG" id="hrr:HZS55_14530"/>
<dbReference type="SUPFAM" id="SSF49303">
    <property type="entry name" value="beta-Galactosidase/glucuronidase domain"/>
    <property type="match status" value="1"/>
</dbReference>
<dbReference type="EMBL" id="CP058910">
    <property type="protein sequence ID" value="QLH80013.1"/>
    <property type="molecule type" value="Genomic_DNA"/>
</dbReference>
<evidence type="ECO:0000256" key="1">
    <source>
        <dbReference type="ARBA" id="ARBA00007401"/>
    </source>
</evidence>
<evidence type="ECO:0000313" key="8">
    <source>
        <dbReference type="Proteomes" id="UP000509667"/>
    </source>
</evidence>
<dbReference type="InterPro" id="IPR006101">
    <property type="entry name" value="Glyco_hydro_2"/>
</dbReference>
<dbReference type="Pfam" id="PF00703">
    <property type="entry name" value="Glyco_hydro_2"/>
    <property type="match status" value="1"/>
</dbReference>
<evidence type="ECO:0000256" key="3">
    <source>
        <dbReference type="ARBA" id="ARBA00023295"/>
    </source>
</evidence>
<protein>
    <submittedName>
        <fullName evidence="7">Beta galactosidase jelly roll domain-containing protein</fullName>
    </submittedName>
</protein>
<dbReference type="InterPro" id="IPR008979">
    <property type="entry name" value="Galactose-bd-like_sf"/>
</dbReference>